<dbReference type="Pfam" id="PF04375">
    <property type="entry name" value="HemX"/>
    <property type="match status" value="1"/>
</dbReference>
<evidence type="ECO:0000259" key="3">
    <source>
        <dbReference type="PROSITE" id="PS50894"/>
    </source>
</evidence>
<evidence type="ECO:0000256" key="1">
    <source>
        <dbReference type="PROSITE-ProRule" id="PRU00110"/>
    </source>
</evidence>
<comment type="caution">
    <text evidence="4">The sequence shown here is derived from an EMBL/GenBank/DDBJ whole genome shotgun (WGS) entry which is preliminary data.</text>
</comment>
<accession>A0A2A5CJJ6</accession>
<dbReference type="PANTHER" id="PTHR38043">
    <property type="entry name" value="PROTEIN HEMX"/>
    <property type="match status" value="1"/>
</dbReference>
<dbReference type="PANTHER" id="PTHR38043:SF1">
    <property type="entry name" value="PROTEIN HEMX"/>
    <property type="match status" value="1"/>
</dbReference>
<dbReference type="Proteomes" id="UP000228987">
    <property type="component" value="Unassembled WGS sequence"/>
</dbReference>
<reference evidence="5" key="1">
    <citation type="submission" date="2017-08" db="EMBL/GenBank/DDBJ databases">
        <title>A dynamic microbial community with high functional redundancy inhabits the cold, oxic subseafloor aquifer.</title>
        <authorList>
            <person name="Tully B.J."/>
            <person name="Wheat C.G."/>
            <person name="Glazer B.T."/>
            <person name="Huber J.A."/>
        </authorList>
    </citation>
    <scope>NUCLEOTIDE SEQUENCE [LARGE SCALE GENOMIC DNA]</scope>
</reference>
<dbReference type="PROSITE" id="PS50894">
    <property type="entry name" value="HPT"/>
    <property type="match status" value="1"/>
</dbReference>
<proteinExistence type="predicted"/>
<name>A0A2A5CJJ6_9GAMM</name>
<dbReference type="EMBL" id="NVWI01000001">
    <property type="protein sequence ID" value="PCJ43695.1"/>
    <property type="molecule type" value="Genomic_DNA"/>
</dbReference>
<organism evidence="4 5">
    <name type="scientific">SAR86 cluster bacterium</name>
    <dbReference type="NCBI Taxonomy" id="2030880"/>
    <lineage>
        <taxon>Bacteria</taxon>
        <taxon>Pseudomonadati</taxon>
        <taxon>Pseudomonadota</taxon>
        <taxon>Gammaproteobacteria</taxon>
        <taxon>SAR86 cluster</taxon>
    </lineage>
</organism>
<evidence type="ECO:0000313" key="4">
    <source>
        <dbReference type="EMBL" id="PCJ43695.1"/>
    </source>
</evidence>
<dbReference type="AlphaFoldDB" id="A0A2A5CJJ6"/>
<evidence type="ECO:0000256" key="2">
    <source>
        <dbReference type="SAM" id="Phobius"/>
    </source>
</evidence>
<sequence length="353" mass="40369">MVEASVEKKASVKPTKKKFGFKVVFLYIKYGIQIIIVLGLMGLFYFSWEQQNVIDVLLSEQNQLVIENENLIAEVQVIQQDFENINNTEASAEILFNQQNVRLDNLNTELVSLRLGMNANQTSGIWQIVEAMSMLRLAQKYLELNQDIPVALSLYQNSNAILMQIGDPALDRIKSLLASDIQNLINSRSIDAEGFYMRLNDLSLQLDNISLGGDIEPSAAFLEDHAENRNENLFNSFKDFLARYFTVRRLDVPIVVPLSSQQLSFLRQNMQLQLEQAKLALLQRRQAIYQDSLSNVLMLAQRNIPEQEQQKAYIIRTLRGLQGETILLNLSQLSESLRLLENLMNDLSDEPRD</sequence>
<evidence type="ECO:0000313" key="5">
    <source>
        <dbReference type="Proteomes" id="UP000228987"/>
    </source>
</evidence>
<dbReference type="GO" id="GO:0000160">
    <property type="term" value="P:phosphorelay signal transduction system"/>
    <property type="evidence" value="ECO:0007669"/>
    <property type="project" value="InterPro"/>
</dbReference>
<keyword evidence="2" id="KW-0812">Transmembrane</keyword>
<gene>
    <name evidence="4" type="ORF">COA71_02145</name>
</gene>
<keyword evidence="2" id="KW-1133">Transmembrane helix</keyword>
<dbReference type="InterPro" id="IPR007470">
    <property type="entry name" value="HemX"/>
</dbReference>
<comment type="caution">
    <text evidence="1">Lacks conserved residue(s) required for the propagation of feature annotation.</text>
</comment>
<keyword evidence="2" id="KW-0472">Membrane</keyword>
<feature type="domain" description="HPt" evidence="3">
    <location>
        <begin position="278"/>
        <end position="353"/>
    </location>
</feature>
<protein>
    <recommendedName>
        <fullName evidence="3">HPt domain-containing protein</fullName>
    </recommendedName>
</protein>
<feature type="transmembrane region" description="Helical" evidence="2">
    <location>
        <begin position="23"/>
        <end position="48"/>
    </location>
</feature>
<dbReference type="InterPro" id="IPR008207">
    <property type="entry name" value="Sig_transdc_His_kin_Hpt_dom"/>
</dbReference>